<protein>
    <submittedName>
        <fullName evidence="1">Uncharacterized protein</fullName>
    </submittedName>
</protein>
<name>A0A0H1QY80_9EURY</name>
<evidence type="ECO:0000313" key="2">
    <source>
        <dbReference type="Proteomes" id="UP000035301"/>
    </source>
</evidence>
<comment type="caution">
    <text evidence="1">The sequence shown here is derived from an EMBL/GenBank/DDBJ whole genome shotgun (WGS) entry which is preliminary data.</text>
</comment>
<dbReference type="EMBL" id="JXOJ01000003">
    <property type="protein sequence ID" value="KLK87888.1"/>
    <property type="molecule type" value="Genomic_DNA"/>
</dbReference>
<evidence type="ECO:0000313" key="1">
    <source>
        <dbReference type="EMBL" id="KLK87888.1"/>
    </source>
</evidence>
<dbReference type="Proteomes" id="UP000035301">
    <property type="component" value="Unassembled WGS sequence"/>
</dbReference>
<dbReference type="Gene3D" id="3.30.565.60">
    <property type="match status" value="1"/>
</dbReference>
<proteinExistence type="predicted"/>
<reference evidence="1 2" key="1">
    <citation type="journal article" date="2015" name="Int. J. Syst. Evol. Microbiol.">
        <title>Methanoculleus sediminis sp. nov., a methanogen from sediments near a submarine mud volcano.</title>
        <authorList>
            <person name="Chen S.C."/>
            <person name="Chen M.F."/>
            <person name="Lai M.C."/>
            <person name="Weng C.Y."/>
            <person name="Wu S.Y."/>
            <person name="Lin S."/>
            <person name="Yang T.F."/>
            <person name="Chen P.C."/>
        </authorList>
    </citation>
    <scope>NUCLEOTIDE SEQUENCE [LARGE SCALE GENOMIC DNA]</scope>
    <source>
        <strain evidence="1 2">S3Fa</strain>
    </source>
</reference>
<dbReference type="InterPro" id="IPR038475">
    <property type="entry name" value="RecG_C_sf"/>
</dbReference>
<dbReference type="AlphaFoldDB" id="A0A0H1QY80"/>
<organism evidence="1 2">
    <name type="scientific">Methanoculleus sediminis</name>
    <dbReference type="NCBI Taxonomy" id="1550566"/>
    <lineage>
        <taxon>Archaea</taxon>
        <taxon>Methanobacteriati</taxon>
        <taxon>Methanobacteriota</taxon>
        <taxon>Stenosarchaea group</taxon>
        <taxon>Methanomicrobia</taxon>
        <taxon>Methanomicrobiales</taxon>
        <taxon>Methanomicrobiaceae</taxon>
        <taxon>Methanoculleus</taxon>
    </lineage>
</organism>
<gene>
    <name evidence="1" type="ORF">SZ63_07630</name>
</gene>
<sequence>MTACATRQQAPVRYEVPKEVAAEAIANAVAHRDYTGQRPGDALLRPPGDLEPWYPPAVPLEKLRQAHGSVPANPLLTEPMMAREAIELYIEGMLARGEEIPTEEGLLEYTLTVEAHA</sequence>
<dbReference type="STRING" id="1550566.SZ63_07630"/>
<accession>A0A0H1QY80</accession>
<keyword evidence="2" id="KW-1185">Reference proteome</keyword>
<dbReference type="PATRIC" id="fig|1550566.3.peg.1659"/>